<evidence type="ECO:0000256" key="2">
    <source>
        <dbReference type="ARBA" id="ARBA00006484"/>
    </source>
</evidence>
<dbReference type="InterPro" id="IPR036291">
    <property type="entry name" value="NAD(P)-bd_dom_sf"/>
</dbReference>
<dbReference type="SMART" id="SM00825">
    <property type="entry name" value="PKS_KS"/>
    <property type="match status" value="1"/>
</dbReference>
<dbReference type="PROSITE" id="PS50075">
    <property type="entry name" value="CARRIER"/>
    <property type="match status" value="1"/>
</dbReference>
<dbReference type="InterPro" id="IPR016036">
    <property type="entry name" value="Malonyl_transacylase_ACP-bd"/>
</dbReference>
<dbReference type="PROSITE" id="PS00606">
    <property type="entry name" value="KS3_1"/>
    <property type="match status" value="1"/>
</dbReference>
<dbReference type="SUPFAM" id="SSF55048">
    <property type="entry name" value="Probable ACP-binding domain of malonyl-CoA ACP transacylase"/>
    <property type="match status" value="1"/>
</dbReference>
<dbReference type="InterPro" id="IPR014031">
    <property type="entry name" value="Ketoacyl_synth_C"/>
</dbReference>
<dbReference type="KEGG" id="xba:C7S18_08100"/>
<comment type="similarity">
    <text evidence="2">Belongs to the short-chain dehydrogenases/reductases (SDR) family.</text>
</comment>
<reference evidence="8 9" key="1">
    <citation type="submission" date="2018-03" db="EMBL/GenBank/DDBJ databases">
        <title>Ahniella affigens gen. nov., sp. nov., a gammaproteobacterium isolated from sandy soil near a stream.</title>
        <authorList>
            <person name="Ko Y."/>
            <person name="Kim J.-H."/>
        </authorList>
    </citation>
    <scope>NUCLEOTIDE SEQUENCE [LARGE SCALE GENOMIC DNA]</scope>
    <source>
        <strain evidence="8 9">D13</strain>
    </source>
</reference>
<dbReference type="Proteomes" id="UP000241074">
    <property type="component" value="Chromosome"/>
</dbReference>
<organism evidence="8 9">
    <name type="scientific">Ahniella affigens</name>
    <dbReference type="NCBI Taxonomy" id="2021234"/>
    <lineage>
        <taxon>Bacteria</taxon>
        <taxon>Pseudomonadati</taxon>
        <taxon>Pseudomonadota</taxon>
        <taxon>Gammaproteobacteria</taxon>
        <taxon>Lysobacterales</taxon>
        <taxon>Rhodanobacteraceae</taxon>
        <taxon>Ahniella</taxon>
    </lineage>
</organism>
<dbReference type="InterPro" id="IPR014043">
    <property type="entry name" value="Acyl_transferase_dom"/>
</dbReference>
<keyword evidence="4" id="KW-0597">Phosphoprotein</keyword>
<dbReference type="Gene3D" id="3.40.47.10">
    <property type="match status" value="1"/>
</dbReference>
<evidence type="ECO:0000256" key="3">
    <source>
        <dbReference type="ARBA" id="ARBA00022450"/>
    </source>
</evidence>
<protein>
    <submittedName>
        <fullName evidence="8">Uncharacterized protein</fullName>
    </submittedName>
</protein>
<feature type="domain" description="Carrier" evidence="6">
    <location>
        <begin position="1422"/>
        <end position="1497"/>
    </location>
</feature>
<gene>
    <name evidence="8" type="ORF">C7S18_08100</name>
</gene>
<keyword evidence="5" id="KW-0808">Transferase</keyword>
<dbReference type="UniPathway" id="UPA00094"/>
<dbReference type="SMART" id="SM00827">
    <property type="entry name" value="PKS_AT"/>
    <property type="match status" value="1"/>
</dbReference>
<evidence type="ECO:0000259" key="7">
    <source>
        <dbReference type="PROSITE" id="PS52004"/>
    </source>
</evidence>
<feature type="domain" description="Ketosynthase family 3 (KS3)" evidence="7">
    <location>
        <begin position="5"/>
        <end position="432"/>
    </location>
</feature>
<dbReference type="InterPro" id="IPR009081">
    <property type="entry name" value="PP-bd_ACP"/>
</dbReference>
<comment type="pathway">
    <text evidence="1">Lipid metabolism; fatty acid biosynthesis.</text>
</comment>
<dbReference type="InterPro" id="IPR013968">
    <property type="entry name" value="PKS_KR"/>
</dbReference>
<name>A0A2P1PQM9_9GAMM</name>
<evidence type="ECO:0000256" key="5">
    <source>
        <dbReference type="ARBA" id="ARBA00022679"/>
    </source>
</evidence>
<dbReference type="Pfam" id="PF02801">
    <property type="entry name" value="Ketoacyl-synt_C"/>
    <property type="match status" value="1"/>
</dbReference>
<dbReference type="EMBL" id="CP027860">
    <property type="protein sequence ID" value="AVP97157.1"/>
    <property type="molecule type" value="Genomic_DNA"/>
</dbReference>
<dbReference type="Pfam" id="PF00698">
    <property type="entry name" value="Acyl_transf_1"/>
    <property type="match status" value="1"/>
</dbReference>
<dbReference type="Gene3D" id="3.30.70.3290">
    <property type="match status" value="1"/>
</dbReference>
<keyword evidence="3" id="KW-0596">Phosphopantetheine</keyword>
<dbReference type="InterPro" id="IPR036736">
    <property type="entry name" value="ACP-like_sf"/>
</dbReference>
<dbReference type="Gene3D" id="3.30.70.250">
    <property type="entry name" value="Malonyl-CoA ACP transacylase, ACP-binding"/>
    <property type="match status" value="1"/>
</dbReference>
<dbReference type="SUPFAM" id="SSF53901">
    <property type="entry name" value="Thiolase-like"/>
    <property type="match status" value="1"/>
</dbReference>
<dbReference type="InterPro" id="IPR050091">
    <property type="entry name" value="PKS_NRPS_Biosynth_Enz"/>
</dbReference>
<accession>A0A2P1PQM9</accession>
<dbReference type="Pfam" id="PF00550">
    <property type="entry name" value="PP-binding"/>
    <property type="match status" value="1"/>
</dbReference>
<evidence type="ECO:0000313" key="8">
    <source>
        <dbReference type="EMBL" id="AVP97157.1"/>
    </source>
</evidence>
<dbReference type="OrthoDB" id="9030879at2"/>
<dbReference type="GO" id="GO:0004315">
    <property type="term" value="F:3-oxoacyl-[acyl-carrier-protein] synthase activity"/>
    <property type="evidence" value="ECO:0007669"/>
    <property type="project" value="InterPro"/>
</dbReference>
<dbReference type="SUPFAM" id="SSF51735">
    <property type="entry name" value="NAD(P)-binding Rossmann-fold domains"/>
    <property type="match status" value="2"/>
</dbReference>
<evidence type="ECO:0000259" key="6">
    <source>
        <dbReference type="PROSITE" id="PS50075"/>
    </source>
</evidence>
<dbReference type="GO" id="GO:0004312">
    <property type="term" value="F:fatty acid synthase activity"/>
    <property type="evidence" value="ECO:0007669"/>
    <property type="project" value="TreeGrafter"/>
</dbReference>
<evidence type="ECO:0000313" key="9">
    <source>
        <dbReference type="Proteomes" id="UP000241074"/>
    </source>
</evidence>
<dbReference type="PROSITE" id="PS52004">
    <property type="entry name" value="KS3_2"/>
    <property type="match status" value="1"/>
</dbReference>
<dbReference type="PANTHER" id="PTHR43775">
    <property type="entry name" value="FATTY ACID SYNTHASE"/>
    <property type="match status" value="1"/>
</dbReference>
<dbReference type="InterPro" id="IPR029058">
    <property type="entry name" value="AB_hydrolase_fold"/>
</dbReference>
<dbReference type="InterPro" id="IPR014030">
    <property type="entry name" value="Ketoacyl_synth_N"/>
</dbReference>
<dbReference type="SUPFAM" id="SSF52151">
    <property type="entry name" value="FabD/lysophospholipase-like"/>
    <property type="match status" value="1"/>
</dbReference>
<dbReference type="InterPro" id="IPR016039">
    <property type="entry name" value="Thiolase-like"/>
</dbReference>
<dbReference type="PANTHER" id="PTHR43775:SF51">
    <property type="entry name" value="INACTIVE PHENOLPHTHIOCEROL SYNTHESIS POLYKETIDE SYNTHASE TYPE I PKS1-RELATED"/>
    <property type="match status" value="1"/>
</dbReference>
<dbReference type="GO" id="GO:0006633">
    <property type="term" value="P:fatty acid biosynthetic process"/>
    <property type="evidence" value="ECO:0007669"/>
    <property type="project" value="UniProtKB-UniPathway"/>
</dbReference>
<dbReference type="InterPro" id="IPR016035">
    <property type="entry name" value="Acyl_Trfase/lysoPLipase"/>
</dbReference>
<dbReference type="CDD" id="cd00833">
    <property type="entry name" value="PKS"/>
    <property type="match status" value="1"/>
</dbReference>
<dbReference type="InterPro" id="IPR018201">
    <property type="entry name" value="Ketoacyl_synth_AS"/>
</dbReference>
<dbReference type="Pfam" id="PF08659">
    <property type="entry name" value="KR"/>
    <property type="match status" value="1"/>
</dbReference>
<reference evidence="8 9" key="2">
    <citation type="submission" date="2018-03" db="EMBL/GenBank/DDBJ databases">
        <authorList>
            <person name="Keele B.F."/>
        </authorList>
    </citation>
    <scope>NUCLEOTIDE SEQUENCE [LARGE SCALE GENOMIC DNA]</scope>
    <source>
        <strain evidence="8 9">D13</strain>
    </source>
</reference>
<dbReference type="Gene3D" id="3.40.50.1820">
    <property type="entry name" value="alpha/beta hydrolase"/>
    <property type="match status" value="1"/>
</dbReference>
<dbReference type="InterPro" id="IPR057326">
    <property type="entry name" value="KR_dom"/>
</dbReference>
<dbReference type="Pfam" id="PF22621">
    <property type="entry name" value="CurL-like_PKS_C"/>
    <property type="match status" value="1"/>
</dbReference>
<dbReference type="InterPro" id="IPR020841">
    <property type="entry name" value="PKS_Beta-ketoAc_synthase_dom"/>
</dbReference>
<proteinExistence type="inferred from homology"/>
<dbReference type="Gene3D" id="3.40.50.720">
    <property type="entry name" value="NAD(P)-binding Rossmann-like Domain"/>
    <property type="match status" value="1"/>
</dbReference>
<dbReference type="InterPro" id="IPR001227">
    <property type="entry name" value="Ac_transferase_dom_sf"/>
</dbReference>
<dbReference type="RefSeq" id="WP_106891081.1">
    <property type="nucleotide sequence ID" value="NZ_CP027860.1"/>
</dbReference>
<sequence>MHEPRDGIAIVGLAGRFAGSDDIDAFWNNLCAGRSGLRQFSREELSARGVPSEQLDHPDFVAAGAQFDGIDLFDAAFFDYAPREAEVCGPQQRQLLECVHRALEDAGCAPDKLQGRVGTFVGVGQSNYLTVNLGTHPELAQTVGARTVQFGNDNTFAATQIAYRLDLRGPAMGVATACSTSLVAVHLACRSLLEGECDAAIAGGAQISIEHDCGYQYYEGGIHSPDGHCRTFDADAQGTVSGNGAAAVVLRRLSDAIADGDRIYAVLRGSALSNDGNDKVGYAAPSVSGQAYAIARAQALAGVHPDQVGYVEAHGTATPLGDPIEIAGLTQAFRLRTQRRQYCAIGSLKSNLGHMGAAAGVGALIKTALAVHHGKIPASLDFKNPNPALALEQSPFFVNTSLCDWSDPLERRIAGVSSFGMGGTNAHAVLAGLQTPAATPPLRTSQPILLSAKSESALHELQRRLAGYALQHPDGCLADLAYSLAVGRRDWSWRRALVVDSPDALIDACQRPAGAKALGALPVVFMFPGQGAQHPGMAAQTYQNEPAFRDALDRCAEILNLHGIDLKRWLRSDVDRNDLDQTAIAQPVLFAVSYAYAQFWMSVGITPSAMIGHSLGEYVAATLAGVFDLDAALSLVVQRGALMQRMAPGAMLAVAASVSELRDVLAEDCELAAVNAERSAVLSGTKERLQAAANALEARGIACRWLAAQHAFHSSSMRPMLAAFRVEVEKAAPRAPTLRLWSNVTGEPLTAEQAMDPDYWVKQVQHTVRFADGIESLRREDRCLFLEVGPGQVLTRLLKQFVPAIVESAPSAPHAGSAADDSATLLAALAKLWESGYTLRYRALFSAQRRLKLAIPGHPLELRRFWIEPRLDAIGARADARFVAADASKATLYTPTWRQQRLAPRGIHPEDAWLIVSDGDSVATELVRSLAALGASVHVLGRAVEASWSALPVFHHHLDLDQSGALDAVKLDLVQAIGDAATIHLIVCREPVAPTRADASRQLVSYGFPIVRFLQALTEAKDTRRLRFTVVSPAAYALSDDDAVNPAAAAGFAATRVVGHELAETRGCHFDLGGNEAPPTQVAIAILAEHAADLPESVVAWRSGRRYVRAFQPVDPLPARANLLGLGENMWQGAEQSVWLITGGLGGIGLALARHLARRFRARLALVTRTPIPAKQEWNAWLATQAADNQTSKLIRALREIEAEGGELLVLAADIADASSVGYVAERVRNRFGRVDAVIHAAGVAEMHPLAMIEPDTLRQAVAAKTSALDHLHAAFGAELKLMLLCSSQNAFKGGIGKYAYCAGNAYLDAWAEAHANHVGYRLLSLNWCMWRDVGMAVGAGTEPIDPQRQRESISNDEAMLVFDTVLRQPEARLVVSKLPPEQVLSSFDRQQAAERDAMVAYTMQNRLDFSKRAAMRSDYAAPASLLEQQLCQIWTEVLGVEPIGVADNFFEVGGNSLLLTQVALRVRQRVAGTVSMQQLFGALTVREQAAQILAQQTNATSAEDLEAMLSELESLSEDEIQGLLNA</sequence>
<dbReference type="SMART" id="SM00822">
    <property type="entry name" value="PKS_KR"/>
    <property type="match status" value="1"/>
</dbReference>
<keyword evidence="9" id="KW-1185">Reference proteome</keyword>
<evidence type="ECO:0000256" key="4">
    <source>
        <dbReference type="ARBA" id="ARBA00022553"/>
    </source>
</evidence>
<dbReference type="Pfam" id="PF00109">
    <property type="entry name" value="ketoacyl-synt"/>
    <property type="match status" value="1"/>
</dbReference>
<dbReference type="SUPFAM" id="SSF47336">
    <property type="entry name" value="ACP-like"/>
    <property type="match status" value="1"/>
</dbReference>
<evidence type="ECO:0000256" key="1">
    <source>
        <dbReference type="ARBA" id="ARBA00005194"/>
    </source>
</evidence>
<dbReference type="Gene3D" id="3.40.366.10">
    <property type="entry name" value="Malonyl-Coenzyme A Acyl Carrier Protein, domain 2"/>
    <property type="match status" value="1"/>
</dbReference>